<feature type="region of interest" description="Disordered" evidence="5">
    <location>
        <begin position="399"/>
        <end position="419"/>
    </location>
</feature>
<comment type="cofactor">
    <cofactor evidence="1">
        <name>FAD</name>
        <dbReference type="ChEBI" id="CHEBI:57692"/>
    </cofactor>
</comment>
<dbReference type="InterPro" id="IPR002938">
    <property type="entry name" value="FAD-bd"/>
</dbReference>
<keyword evidence="4" id="KW-0274">FAD</keyword>
<dbReference type="RefSeq" id="WP_345001860.1">
    <property type="nucleotide sequence ID" value="NZ_BAAAXV010000009.1"/>
</dbReference>
<dbReference type="SUPFAM" id="SSF51905">
    <property type="entry name" value="FAD/NAD(P)-binding domain"/>
    <property type="match status" value="1"/>
</dbReference>
<evidence type="ECO:0000256" key="1">
    <source>
        <dbReference type="ARBA" id="ARBA00001974"/>
    </source>
</evidence>
<accession>A0ABV5RRN8</accession>
<dbReference type="PANTHER" id="PTHR43004">
    <property type="entry name" value="TRK SYSTEM POTASSIUM UPTAKE PROTEIN"/>
    <property type="match status" value="1"/>
</dbReference>
<protein>
    <submittedName>
        <fullName evidence="7">FAD-dependent monooxygenase</fullName>
    </submittedName>
</protein>
<comment type="caution">
    <text evidence="7">The sequence shown here is derived from an EMBL/GenBank/DDBJ whole genome shotgun (WGS) entry which is preliminary data.</text>
</comment>
<keyword evidence="7" id="KW-0503">Monooxygenase</keyword>
<dbReference type="PANTHER" id="PTHR43004:SF19">
    <property type="entry name" value="BINDING MONOOXYGENASE, PUTATIVE (JCVI)-RELATED"/>
    <property type="match status" value="1"/>
</dbReference>
<dbReference type="InterPro" id="IPR050641">
    <property type="entry name" value="RIFMO-like"/>
</dbReference>
<evidence type="ECO:0000256" key="5">
    <source>
        <dbReference type="SAM" id="MobiDB-lite"/>
    </source>
</evidence>
<dbReference type="NCBIfam" id="NF004832">
    <property type="entry name" value="PRK06184.1"/>
    <property type="match status" value="1"/>
</dbReference>
<dbReference type="Proteomes" id="UP001589532">
    <property type="component" value="Unassembled WGS sequence"/>
</dbReference>
<dbReference type="Gene3D" id="3.40.30.120">
    <property type="match status" value="1"/>
</dbReference>
<dbReference type="Gene3D" id="3.30.70.2450">
    <property type="match status" value="1"/>
</dbReference>
<keyword evidence="3" id="KW-0285">Flavoprotein</keyword>
<dbReference type="SUPFAM" id="SSF52833">
    <property type="entry name" value="Thioredoxin-like"/>
    <property type="match status" value="1"/>
</dbReference>
<feature type="domain" description="FAD-binding" evidence="6">
    <location>
        <begin position="5"/>
        <end position="345"/>
    </location>
</feature>
<evidence type="ECO:0000313" key="8">
    <source>
        <dbReference type="Proteomes" id="UP001589532"/>
    </source>
</evidence>
<dbReference type="Pfam" id="PF01494">
    <property type="entry name" value="FAD_binding_3"/>
    <property type="match status" value="1"/>
</dbReference>
<sequence>MTRNIEVLVVGAGPTGLTLALELARRGVPYLVTEKSAGPAIGSRGKGLQPRSLEVLDDLGVIDEILANGETGLPLRLHQGHTLSVELATAAGTGARPGVPYPDLVLLPEWRVEKVLRDRLAELGGEVLYGAGLASFQQDADGVTAVLENGETVHARYLVGCDGGHSTVRRQLGATMDGRTHDDQYFLVGDVTIDGLRDDAAYAWFGDDGGYLAVSPLPNADGAWQYQANVVPGPDGSVPDPTLDIFRELFAARSGRTDVTLTEATWLSRYRFNARMVEHYRHGRVFLAGDAAHVHSPAGGQGMNTGIQDAYNLGWKLAAVLDGAPGALLDSYDAERIPVAAEVLAGSSRGFESVFALRGARRFLRDHLIFPLVKRPAIMSRLLAKTNQLAIAYPDSPLTVTEDSRHGSPRAGDRAPDARGITADGAPVRLFDITRGTHWTVLGFGAETAGLLRELQATHGAYVRACLVVDSGPADFPTMLAGPEAGRLFRAHPGTLVLIRPDGYLALRATSARTVDDYLARTLSPAAAPATA</sequence>
<evidence type="ECO:0000313" key="7">
    <source>
        <dbReference type="EMBL" id="MFB9622086.1"/>
    </source>
</evidence>
<keyword evidence="7" id="KW-0560">Oxidoreductase</keyword>
<comment type="similarity">
    <text evidence="2">Belongs to the PheA/TfdB FAD monooxygenase family.</text>
</comment>
<evidence type="ECO:0000256" key="4">
    <source>
        <dbReference type="ARBA" id="ARBA00022827"/>
    </source>
</evidence>
<evidence type="ECO:0000256" key="3">
    <source>
        <dbReference type="ARBA" id="ARBA00022630"/>
    </source>
</evidence>
<gene>
    <name evidence="7" type="ORF">ACFFSA_03255</name>
</gene>
<name>A0ABV5RRN8_9ACTN</name>
<organism evidence="7 8">
    <name type="scientific">Nonomuraea helvata</name>
    <dbReference type="NCBI Taxonomy" id="37484"/>
    <lineage>
        <taxon>Bacteria</taxon>
        <taxon>Bacillati</taxon>
        <taxon>Actinomycetota</taxon>
        <taxon>Actinomycetes</taxon>
        <taxon>Streptosporangiales</taxon>
        <taxon>Streptosporangiaceae</taxon>
        <taxon>Nonomuraea</taxon>
    </lineage>
</organism>
<evidence type="ECO:0000256" key="2">
    <source>
        <dbReference type="ARBA" id="ARBA00007801"/>
    </source>
</evidence>
<dbReference type="InterPro" id="IPR036249">
    <property type="entry name" value="Thioredoxin-like_sf"/>
</dbReference>
<dbReference type="Gene3D" id="3.50.50.60">
    <property type="entry name" value="FAD/NAD(P)-binding domain"/>
    <property type="match status" value="1"/>
</dbReference>
<feature type="compositionally biased region" description="Basic and acidic residues" evidence="5">
    <location>
        <begin position="402"/>
        <end position="417"/>
    </location>
</feature>
<evidence type="ECO:0000259" key="6">
    <source>
        <dbReference type="Pfam" id="PF01494"/>
    </source>
</evidence>
<keyword evidence="8" id="KW-1185">Reference proteome</keyword>
<proteinExistence type="inferred from homology"/>
<dbReference type="InterPro" id="IPR036188">
    <property type="entry name" value="FAD/NAD-bd_sf"/>
</dbReference>
<dbReference type="PRINTS" id="PR00420">
    <property type="entry name" value="RNGMNOXGNASE"/>
</dbReference>
<reference evidence="7 8" key="1">
    <citation type="submission" date="2024-09" db="EMBL/GenBank/DDBJ databases">
        <authorList>
            <person name="Sun Q."/>
            <person name="Mori K."/>
        </authorList>
    </citation>
    <scope>NUCLEOTIDE SEQUENCE [LARGE SCALE GENOMIC DNA]</scope>
    <source>
        <strain evidence="7 8">JCM 3143</strain>
    </source>
</reference>
<dbReference type="GO" id="GO:0004497">
    <property type="term" value="F:monooxygenase activity"/>
    <property type="evidence" value="ECO:0007669"/>
    <property type="project" value="UniProtKB-KW"/>
</dbReference>
<dbReference type="EMBL" id="JBHMBW010000002">
    <property type="protein sequence ID" value="MFB9622086.1"/>
    <property type="molecule type" value="Genomic_DNA"/>
</dbReference>